<proteinExistence type="predicted"/>
<feature type="domain" description="Solute-binding protein family 3/N-terminal" evidence="3">
    <location>
        <begin position="29"/>
        <end position="247"/>
    </location>
</feature>
<dbReference type="PANTHER" id="PTHR35936:SF35">
    <property type="entry name" value="L-CYSTINE-BINDING PROTEIN TCYJ"/>
    <property type="match status" value="1"/>
</dbReference>
<evidence type="ECO:0000259" key="3">
    <source>
        <dbReference type="SMART" id="SM00062"/>
    </source>
</evidence>
<feature type="chain" id="PRO_5037964286" evidence="2">
    <location>
        <begin position="23"/>
        <end position="295"/>
    </location>
</feature>
<organism evidence="4 5">
    <name type="scientific">Candidatus Dechloromonas phosphorivorans</name>
    <dbReference type="NCBI Taxonomy" id="2899244"/>
    <lineage>
        <taxon>Bacteria</taxon>
        <taxon>Pseudomonadati</taxon>
        <taxon>Pseudomonadota</taxon>
        <taxon>Betaproteobacteria</taxon>
        <taxon>Rhodocyclales</taxon>
        <taxon>Azonexaceae</taxon>
        <taxon>Dechloromonas</taxon>
    </lineage>
</organism>
<dbReference type="Pfam" id="PF00497">
    <property type="entry name" value="SBP_bac_3"/>
    <property type="match status" value="1"/>
</dbReference>
<dbReference type="Proteomes" id="UP000739411">
    <property type="component" value="Unassembled WGS sequence"/>
</dbReference>
<evidence type="ECO:0000256" key="1">
    <source>
        <dbReference type="ARBA" id="ARBA00022729"/>
    </source>
</evidence>
<gene>
    <name evidence="4" type="ORF">IPJ38_19635</name>
</gene>
<protein>
    <submittedName>
        <fullName evidence="4">Transporter substrate-binding domain-containing protein</fullName>
    </submittedName>
</protein>
<accession>A0A935K2D3</accession>
<evidence type="ECO:0000313" key="4">
    <source>
        <dbReference type="EMBL" id="MBK7416979.1"/>
    </source>
</evidence>
<dbReference type="Gene3D" id="3.40.190.10">
    <property type="entry name" value="Periplasmic binding protein-like II"/>
    <property type="match status" value="2"/>
</dbReference>
<dbReference type="EMBL" id="JADJMS010000047">
    <property type="protein sequence ID" value="MBK7416979.1"/>
    <property type="molecule type" value="Genomic_DNA"/>
</dbReference>
<dbReference type="AlphaFoldDB" id="A0A935K2D3"/>
<evidence type="ECO:0000256" key="2">
    <source>
        <dbReference type="SAM" id="SignalP"/>
    </source>
</evidence>
<comment type="caution">
    <text evidence="4">The sequence shown here is derived from an EMBL/GenBank/DDBJ whole genome shotgun (WGS) entry which is preliminary data.</text>
</comment>
<keyword evidence="1 2" id="KW-0732">Signal</keyword>
<name>A0A935K2D3_9RHOO</name>
<evidence type="ECO:0000313" key="5">
    <source>
        <dbReference type="Proteomes" id="UP000739411"/>
    </source>
</evidence>
<dbReference type="InterPro" id="IPR001638">
    <property type="entry name" value="Solute-binding_3/MltF_N"/>
</dbReference>
<feature type="signal peptide" evidence="2">
    <location>
        <begin position="1"/>
        <end position="22"/>
    </location>
</feature>
<sequence length="295" mass="32631">MTRTIIALLSCLYVLLLGGAHAADKVPTRLVVALDDSYPPYVFRDSEGVLKGYLIDLWALWATKTGIAVDLKASDWNVAQQRFGSGEADVLDTVFQTPARQKTMDFSPPYADLQVPIYVHKSIQGIDGPATLKSFAVGAKMVMPVSKNLLIWVWSALDTYRSYEALVSAAVAGDVFIFCLDEPPANFFLHKAGAEKEFRATFNLYSGQFHRAVLKGRSDLLVTVNRGFEAISKAELDALHDKWMGRSLPSPVNGENWAIFCSLLPRLVCCWLPGIFSSTVRWPSAPKNWNLNANV</sequence>
<dbReference type="SMART" id="SM00062">
    <property type="entry name" value="PBPb"/>
    <property type="match status" value="1"/>
</dbReference>
<dbReference type="PANTHER" id="PTHR35936">
    <property type="entry name" value="MEMBRANE-BOUND LYTIC MUREIN TRANSGLYCOSYLASE F"/>
    <property type="match status" value="1"/>
</dbReference>
<dbReference type="SUPFAM" id="SSF53850">
    <property type="entry name" value="Periplasmic binding protein-like II"/>
    <property type="match status" value="1"/>
</dbReference>
<reference evidence="4 5" key="1">
    <citation type="submission" date="2020-10" db="EMBL/GenBank/DDBJ databases">
        <title>Connecting structure to function with the recovery of over 1000 high-quality activated sludge metagenome-assembled genomes encoding full-length rRNA genes using long-read sequencing.</title>
        <authorList>
            <person name="Singleton C.M."/>
            <person name="Petriglieri F."/>
            <person name="Kristensen J.M."/>
            <person name="Kirkegaard R.H."/>
            <person name="Michaelsen T.Y."/>
            <person name="Andersen M.H."/>
            <person name="Karst S.M."/>
            <person name="Dueholm M.S."/>
            <person name="Nielsen P.H."/>
            <person name="Albertsen M."/>
        </authorList>
    </citation>
    <scope>NUCLEOTIDE SEQUENCE [LARGE SCALE GENOMIC DNA]</scope>
    <source>
        <strain evidence="4">EsbW_18-Q3-R4-48_BATAC.463</strain>
    </source>
</reference>
<dbReference type="CDD" id="cd13706">
    <property type="entry name" value="PBP2_HisK_like_1"/>
    <property type="match status" value="1"/>
</dbReference>